<dbReference type="EMBL" id="CP120631">
    <property type="protein sequence ID" value="WEW61814.1"/>
    <property type="molecule type" value="Genomic_DNA"/>
</dbReference>
<gene>
    <name evidence="9" type="primary">chz1</name>
    <name evidence="9" type="ORF">PRK78_007310</name>
</gene>
<accession>A0AAF0IQG7</accession>
<keyword evidence="5" id="KW-0539">Nucleus</keyword>
<dbReference type="Pfam" id="PF09649">
    <property type="entry name" value="CHZ"/>
    <property type="match status" value="1"/>
</dbReference>
<proteinExistence type="inferred from homology"/>
<name>A0AAF0IQG7_9EURO</name>
<evidence type="ECO:0000256" key="4">
    <source>
        <dbReference type="ARBA" id="ARBA00023186"/>
    </source>
</evidence>
<evidence type="ECO:0000259" key="8">
    <source>
        <dbReference type="SMART" id="SM01082"/>
    </source>
</evidence>
<evidence type="ECO:0000256" key="5">
    <source>
        <dbReference type="ARBA" id="ARBA00023242"/>
    </source>
</evidence>
<feature type="domain" description="Histone chaperone" evidence="8">
    <location>
        <begin position="64"/>
        <end position="105"/>
    </location>
</feature>
<comment type="similarity">
    <text evidence="3">Belongs to the CHZ1 family.</text>
</comment>
<sequence length="128" mass="14003">MNANEEMSIEMQAETAGRLPGKGKEKAAEAEEVFLGQEGEDTESEESEGGEEDDNDVLVDDDIEEEIEGGDGNLEPISADNIIEGGRRTRGKTINFAEAAAKVEEDDAMDDDEDDDFKPRDEDEEMQG</sequence>
<keyword evidence="4" id="KW-0143">Chaperone</keyword>
<evidence type="ECO:0000256" key="2">
    <source>
        <dbReference type="ARBA" id="ARBA00004123"/>
    </source>
</evidence>
<comment type="subunit">
    <text evidence="6">Forms a heterotrimer with H2A.Z-H2B, stabilizing the association of the histone dimer. Also, with a lower affinity, forms a heterotrimer with H2A-H2B.</text>
</comment>
<evidence type="ECO:0000313" key="10">
    <source>
        <dbReference type="Proteomes" id="UP001219355"/>
    </source>
</evidence>
<dbReference type="AlphaFoldDB" id="A0AAF0IQG7"/>
<feature type="region of interest" description="Disordered" evidence="7">
    <location>
        <begin position="1"/>
        <end position="128"/>
    </location>
</feature>
<evidence type="ECO:0000256" key="7">
    <source>
        <dbReference type="SAM" id="MobiDB-lite"/>
    </source>
</evidence>
<protein>
    <submittedName>
        <fullName evidence="9">Histone H2A.Z-specific chaperone CHZ1</fullName>
    </submittedName>
</protein>
<evidence type="ECO:0000256" key="1">
    <source>
        <dbReference type="ARBA" id="ARBA00002212"/>
    </source>
</evidence>
<comment type="function">
    <text evidence="1">Forms a chaperone-bound H2A.Z-H2B complex that acts as a source for SWR1 complex-dependent H2A to H2A.Z histone replacement in chromatin.</text>
</comment>
<feature type="compositionally biased region" description="Acidic residues" evidence="7">
    <location>
        <begin position="104"/>
        <end position="128"/>
    </location>
</feature>
<dbReference type="Proteomes" id="UP001219355">
    <property type="component" value="Chromosome 5"/>
</dbReference>
<dbReference type="GO" id="GO:0005634">
    <property type="term" value="C:nucleus"/>
    <property type="evidence" value="ECO:0007669"/>
    <property type="project" value="UniProtKB-SubCell"/>
</dbReference>
<reference evidence="9" key="1">
    <citation type="submission" date="2023-03" db="EMBL/GenBank/DDBJ databases">
        <title>Emydomyces testavorans Genome Sequence.</title>
        <authorList>
            <person name="Hoyer L."/>
        </authorList>
    </citation>
    <scope>NUCLEOTIDE SEQUENCE</scope>
    <source>
        <strain evidence="9">16-2883</strain>
    </source>
</reference>
<comment type="subcellular location">
    <subcellularLocation>
        <location evidence="2">Nucleus</location>
    </subcellularLocation>
</comment>
<organism evidence="9 10">
    <name type="scientific">Emydomyces testavorans</name>
    <dbReference type="NCBI Taxonomy" id="2070801"/>
    <lineage>
        <taxon>Eukaryota</taxon>
        <taxon>Fungi</taxon>
        <taxon>Dikarya</taxon>
        <taxon>Ascomycota</taxon>
        <taxon>Pezizomycotina</taxon>
        <taxon>Eurotiomycetes</taxon>
        <taxon>Eurotiomycetidae</taxon>
        <taxon>Onygenales</taxon>
        <taxon>Nannizziopsiaceae</taxon>
        <taxon>Emydomyces</taxon>
    </lineage>
</organism>
<feature type="compositionally biased region" description="Acidic residues" evidence="7">
    <location>
        <begin position="38"/>
        <end position="69"/>
    </location>
</feature>
<evidence type="ECO:0000256" key="6">
    <source>
        <dbReference type="ARBA" id="ARBA00025877"/>
    </source>
</evidence>
<keyword evidence="10" id="KW-1185">Reference proteome</keyword>
<evidence type="ECO:0000256" key="3">
    <source>
        <dbReference type="ARBA" id="ARBA00008057"/>
    </source>
</evidence>
<evidence type="ECO:0000313" key="9">
    <source>
        <dbReference type="EMBL" id="WEW61814.1"/>
    </source>
</evidence>
<dbReference type="InterPro" id="IPR019098">
    <property type="entry name" value="Histone_chaperone_domain_CHZ"/>
</dbReference>
<dbReference type="SMART" id="SM01082">
    <property type="entry name" value="CHZ"/>
    <property type="match status" value="1"/>
</dbReference>